<protein>
    <submittedName>
        <fullName evidence="9">Sugar ABC transporter permease</fullName>
    </submittedName>
</protein>
<dbReference type="Proteomes" id="UP001448614">
    <property type="component" value="Unassembled WGS sequence"/>
</dbReference>
<comment type="subcellular location">
    <subcellularLocation>
        <location evidence="1 7">Cell membrane</location>
        <topology evidence="1 7">Multi-pass membrane protein</topology>
    </subcellularLocation>
</comment>
<feature type="transmembrane region" description="Helical" evidence="7">
    <location>
        <begin position="82"/>
        <end position="105"/>
    </location>
</feature>
<keyword evidence="3" id="KW-1003">Cell membrane</keyword>
<comment type="similarity">
    <text evidence="7">Belongs to the binding-protein-dependent transport system permease family.</text>
</comment>
<dbReference type="EMBL" id="JBBMFV010000004">
    <property type="protein sequence ID" value="MEO3939918.1"/>
    <property type="molecule type" value="Genomic_DNA"/>
</dbReference>
<proteinExistence type="inferred from homology"/>
<dbReference type="PROSITE" id="PS50928">
    <property type="entry name" value="ABC_TM1"/>
    <property type="match status" value="1"/>
</dbReference>
<dbReference type="Gene3D" id="1.10.3720.10">
    <property type="entry name" value="MetI-like"/>
    <property type="match status" value="1"/>
</dbReference>
<name>A0ABV0GMY6_PAENI</name>
<organism evidence="9 10">
    <name type="scientific">Paenarthrobacter nicotinovorans</name>
    <name type="common">Arthrobacter nicotinovorans</name>
    <dbReference type="NCBI Taxonomy" id="29320"/>
    <lineage>
        <taxon>Bacteria</taxon>
        <taxon>Bacillati</taxon>
        <taxon>Actinomycetota</taxon>
        <taxon>Actinomycetes</taxon>
        <taxon>Micrococcales</taxon>
        <taxon>Micrococcaceae</taxon>
        <taxon>Paenarthrobacter</taxon>
    </lineage>
</organism>
<sequence>MTTTSPVADAPPLVQSRKRAGRWMGWAFVGPFMAVFLLVFVAPVLYAFYLSLFQNQMVGGDKFVGGANYLQALGDPQFWDSVIRVAVFLVVQVPIMLFLALFAALALDSGRLRASSFFRISVFLPYAVPAVVATLMWGFIYGPRFGLFGSINDFFGLNLAEPLSSSWILASIGNINTWEFTGYNMLIFYSALKVIPAELYEAANLDGAGTFRVIRSIKLPSIRGAIGIASIFSVIGSFQLFNEPNILKALAPNSISSYFTPNMYAFNLSFAGQQFNYAAAISIIMGVLTVVVAYVVQISGSRKDA</sequence>
<dbReference type="InterPro" id="IPR050809">
    <property type="entry name" value="UgpAE/MalFG_permease"/>
</dbReference>
<dbReference type="RefSeq" id="WP_026543156.1">
    <property type="nucleotide sequence ID" value="NZ_JBBMFV010000004.1"/>
</dbReference>
<evidence type="ECO:0000313" key="10">
    <source>
        <dbReference type="Proteomes" id="UP001448614"/>
    </source>
</evidence>
<comment type="caution">
    <text evidence="9">The sequence shown here is derived from an EMBL/GenBank/DDBJ whole genome shotgun (WGS) entry which is preliminary data.</text>
</comment>
<evidence type="ECO:0000256" key="6">
    <source>
        <dbReference type="ARBA" id="ARBA00023136"/>
    </source>
</evidence>
<keyword evidence="5 7" id="KW-1133">Transmembrane helix</keyword>
<dbReference type="PANTHER" id="PTHR43227">
    <property type="entry name" value="BLL4140 PROTEIN"/>
    <property type="match status" value="1"/>
</dbReference>
<gene>
    <name evidence="9" type="ORF">V3C41_02400</name>
</gene>
<feature type="transmembrane region" description="Helical" evidence="7">
    <location>
        <begin position="222"/>
        <end position="241"/>
    </location>
</feature>
<dbReference type="InterPro" id="IPR035906">
    <property type="entry name" value="MetI-like_sf"/>
</dbReference>
<dbReference type="CDD" id="cd06261">
    <property type="entry name" value="TM_PBP2"/>
    <property type="match status" value="1"/>
</dbReference>
<keyword evidence="2 7" id="KW-0813">Transport</keyword>
<keyword evidence="6 7" id="KW-0472">Membrane</keyword>
<evidence type="ECO:0000256" key="1">
    <source>
        <dbReference type="ARBA" id="ARBA00004651"/>
    </source>
</evidence>
<keyword evidence="10" id="KW-1185">Reference proteome</keyword>
<feature type="transmembrane region" description="Helical" evidence="7">
    <location>
        <begin position="117"/>
        <end position="140"/>
    </location>
</feature>
<evidence type="ECO:0000313" key="9">
    <source>
        <dbReference type="EMBL" id="MEO3939918.1"/>
    </source>
</evidence>
<reference evidence="9 10" key="1">
    <citation type="journal article" date="2024" name="Appl. Microbiol. Biotechnol.">
        <title>Biosynthetic gene clusters with biotechnological applications in novel Antarctic isolates from Actinomycetota.</title>
        <authorList>
            <person name="Bruna P."/>
            <person name="Nunez-Montero K."/>
            <person name="Contreras M.J."/>
            <person name="Leal K."/>
            <person name="Garcia M."/>
            <person name="Abanto M."/>
            <person name="Barrientos L."/>
        </authorList>
    </citation>
    <scope>NUCLEOTIDE SEQUENCE [LARGE SCALE GENOMIC DNA]</scope>
    <source>
        <strain evidence="9 10">Se16.17</strain>
    </source>
</reference>
<feature type="transmembrane region" description="Helical" evidence="7">
    <location>
        <begin position="26"/>
        <end position="49"/>
    </location>
</feature>
<feature type="domain" description="ABC transmembrane type-1" evidence="8">
    <location>
        <begin position="78"/>
        <end position="296"/>
    </location>
</feature>
<dbReference type="InterPro" id="IPR000515">
    <property type="entry name" value="MetI-like"/>
</dbReference>
<evidence type="ECO:0000256" key="3">
    <source>
        <dbReference type="ARBA" id="ARBA00022475"/>
    </source>
</evidence>
<dbReference type="Pfam" id="PF00528">
    <property type="entry name" value="BPD_transp_1"/>
    <property type="match status" value="1"/>
</dbReference>
<evidence type="ECO:0000256" key="5">
    <source>
        <dbReference type="ARBA" id="ARBA00022989"/>
    </source>
</evidence>
<feature type="transmembrane region" description="Helical" evidence="7">
    <location>
        <begin position="275"/>
        <end position="296"/>
    </location>
</feature>
<evidence type="ECO:0000259" key="8">
    <source>
        <dbReference type="PROSITE" id="PS50928"/>
    </source>
</evidence>
<evidence type="ECO:0000256" key="7">
    <source>
        <dbReference type="RuleBase" id="RU363032"/>
    </source>
</evidence>
<feature type="transmembrane region" description="Helical" evidence="7">
    <location>
        <begin position="167"/>
        <end position="189"/>
    </location>
</feature>
<dbReference type="SUPFAM" id="SSF161098">
    <property type="entry name" value="MetI-like"/>
    <property type="match status" value="1"/>
</dbReference>
<dbReference type="PANTHER" id="PTHR43227:SF8">
    <property type="entry name" value="DIACETYLCHITOBIOSE UPTAKE SYSTEM PERMEASE PROTEIN DASB"/>
    <property type="match status" value="1"/>
</dbReference>
<keyword evidence="4 7" id="KW-0812">Transmembrane</keyword>
<evidence type="ECO:0000256" key="2">
    <source>
        <dbReference type="ARBA" id="ARBA00022448"/>
    </source>
</evidence>
<accession>A0ABV0GMY6</accession>
<evidence type="ECO:0000256" key="4">
    <source>
        <dbReference type="ARBA" id="ARBA00022692"/>
    </source>
</evidence>